<dbReference type="Proteomes" id="UP000624325">
    <property type="component" value="Unassembled WGS sequence"/>
</dbReference>
<name>A0ABQ4C1K3_9ACTN</name>
<evidence type="ECO:0000313" key="3">
    <source>
        <dbReference type="Proteomes" id="UP000624325"/>
    </source>
</evidence>
<comment type="caution">
    <text evidence="2">The sequence shown here is derived from an EMBL/GenBank/DDBJ whole genome shotgun (WGS) entry which is preliminary data.</text>
</comment>
<protein>
    <submittedName>
        <fullName evidence="2">Uncharacterized protein</fullName>
    </submittedName>
</protein>
<reference evidence="2 3" key="1">
    <citation type="submission" date="2021-01" db="EMBL/GenBank/DDBJ databases">
        <title>Whole genome shotgun sequence of Asanoa iriomotensis NBRC 100142.</title>
        <authorList>
            <person name="Komaki H."/>
            <person name="Tamura T."/>
        </authorList>
    </citation>
    <scope>NUCLEOTIDE SEQUENCE [LARGE SCALE GENOMIC DNA]</scope>
    <source>
        <strain evidence="2 3">NBRC 100142</strain>
    </source>
</reference>
<sequence length="203" mass="22859">MTDDEAVCDDVSWQLDEWVGLADEIDKDWLAHARSVYREPRRTPRSSTRRRPRPSRRKPLWIGMNAPTNETLSPTAEAARKQLVRRYGARTEVGWWFLRRGDERLVSPGQGLVLVNHATDRAEPHGNALAGPPAKVVRVDAGDRQHPPVAFYIEDPILEPRRFADVRRAVENAGATVDWDAAIQPGQVGDAVYALWYTDGSLT</sequence>
<feature type="region of interest" description="Disordered" evidence="1">
    <location>
        <begin position="38"/>
        <end position="69"/>
    </location>
</feature>
<gene>
    <name evidence="2" type="ORF">Air01nite_27540</name>
</gene>
<evidence type="ECO:0000256" key="1">
    <source>
        <dbReference type="SAM" id="MobiDB-lite"/>
    </source>
</evidence>
<keyword evidence="3" id="KW-1185">Reference proteome</keyword>
<proteinExistence type="predicted"/>
<feature type="compositionally biased region" description="Basic residues" evidence="1">
    <location>
        <begin position="43"/>
        <end position="59"/>
    </location>
</feature>
<evidence type="ECO:0000313" key="2">
    <source>
        <dbReference type="EMBL" id="GIF56659.1"/>
    </source>
</evidence>
<accession>A0ABQ4C1K3</accession>
<dbReference type="EMBL" id="BONC01000016">
    <property type="protein sequence ID" value="GIF56659.1"/>
    <property type="molecule type" value="Genomic_DNA"/>
</dbReference>
<organism evidence="2 3">
    <name type="scientific">Asanoa iriomotensis</name>
    <dbReference type="NCBI Taxonomy" id="234613"/>
    <lineage>
        <taxon>Bacteria</taxon>
        <taxon>Bacillati</taxon>
        <taxon>Actinomycetota</taxon>
        <taxon>Actinomycetes</taxon>
        <taxon>Micromonosporales</taxon>
        <taxon>Micromonosporaceae</taxon>
        <taxon>Asanoa</taxon>
    </lineage>
</organism>